<dbReference type="EMBL" id="QEAN01000008">
    <property type="protein sequence ID" value="TPX54161.1"/>
    <property type="molecule type" value="Genomic_DNA"/>
</dbReference>
<dbReference type="GO" id="GO:0005739">
    <property type="term" value="C:mitochondrion"/>
    <property type="evidence" value="ECO:0007669"/>
    <property type="project" value="TreeGrafter"/>
</dbReference>
<evidence type="ECO:0000313" key="3">
    <source>
        <dbReference type="Proteomes" id="UP000317494"/>
    </source>
</evidence>
<feature type="compositionally biased region" description="Polar residues" evidence="1">
    <location>
        <begin position="1114"/>
        <end position="1134"/>
    </location>
</feature>
<dbReference type="InterPro" id="IPR051114">
    <property type="entry name" value="Mito_RNA_Proc_CCM1"/>
</dbReference>
<protein>
    <recommendedName>
        <fullName evidence="4">Pentacotripeptide-repeat region of PRORP domain-containing protein</fullName>
    </recommendedName>
</protein>
<dbReference type="GO" id="GO:0007005">
    <property type="term" value="P:mitochondrion organization"/>
    <property type="evidence" value="ECO:0007669"/>
    <property type="project" value="TreeGrafter"/>
</dbReference>
<dbReference type="GO" id="GO:0003729">
    <property type="term" value="F:mRNA binding"/>
    <property type="evidence" value="ECO:0007669"/>
    <property type="project" value="TreeGrafter"/>
</dbReference>
<organism evidence="2 3">
    <name type="scientific">Synchytrium endobioticum</name>
    <dbReference type="NCBI Taxonomy" id="286115"/>
    <lineage>
        <taxon>Eukaryota</taxon>
        <taxon>Fungi</taxon>
        <taxon>Fungi incertae sedis</taxon>
        <taxon>Chytridiomycota</taxon>
        <taxon>Chytridiomycota incertae sedis</taxon>
        <taxon>Chytridiomycetes</taxon>
        <taxon>Synchytriales</taxon>
        <taxon>Synchytriaceae</taxon>
        <taxon>Synchytrium</taxon>
    </lineage>
</organism>
<dbReference type="AlphaFoldDB" id="A0A507DRR7"/>
<sequence>MKRLLVARSLGVHARIILNESPRCLEARASRPFSVPTADLSTLPDIPPARHLRRPGPAPGNIMLNTFIRLVDNASRHQDQLVSLMTTWASSVYVKTPLEFLEYYRLFAKLNEAIDVKSLPSHIIESCINKLTLRHRWVHDRIRSLELSIHRYHKLESLVILPDIWAATNKLVDAKKSLHLSELESLRAYNQRDTVIEYLIELIERDHKISIATFLNILEMYAKYGDGDHCTAVFEHMDGRFDSLNEAYSLVVRAYANADDVYNVNLWLEKVKAESSNKDLDVLLCVRELSEASARRGKVEQTLRLLRDISIPEKKNLLRGIKEATCETVIQELAHAGHIKEAKQIFESIKSRSGDSGMMALELYTTMLHDPQFVDEAMENISLHFDHFASAKDSHINRYVVIPRLKAYVMICALRGKVSYVLKTQRWLSTFERNQHPSLAAAVHLLARNGKAMEAASMLYSSDVPLARVLFRNVFASPNIDVETKRQFMLSVDPRAAHLADDAVEQYLLHRTQMVDQFSRADFEKLLILICTGGVKALISLDSVLGDMAARGCIHDQLPLMVTDHLPERELKMYYDYLTAVFEDYGIKTNKFLEKVSLSPSSSVTTTIRAISSTIPQTPRLPPEIISRESSTIEKHLTEGRIELARRTWNNLIRLHTLPDRRATCNLMRKYSVLNQYEEAMAICEQAVNMVRRNRTMYGPGYSGEVVTTALEINHQKSRYDDFVELMIKFKDEVLSLRGAVAKNGILKLANLLGRFASIILNSTIPLVGAYPVFVEISNVMQSFKVLPTAQPSLEEVVRRAQLRIACDTNDVERAMTVFRSLEGMQHTQTIYVALLKMLAKSNDEVALEEVFGSMMHHTTSITSIEPFNVVMGVYAKSGNKVGVDRIMKTIDSIKFKPDSETCYIMMQQQPDLQTRMGTLTAMLDANLAVGSRHTDLIIPAMCRTEKIDEVLPYMESLVKAGVGLGRESLAFFCNELIRADRVKDVEKIEQDFVWIYGIPADISVSNALIDYHLKKNDFESASRIFARSVSPSNADGRSPIRNSETYTLMFEGVLKIKDFTNAQKVLEQAQMDGIPEADALGQRFLEVRLQQCTLSQSDDSTGISRSVGHEKSALSNSRKSSVGRSGTGSNSHPASALRGNLSQNPVQVGGSPQVYKASDNAVQTHVVDFKLDRPKDVRQSYYVELILMWIDMEQAGDDTGDASS</sequence>
<dbReference type="STRING" id="286115.A0A507DRR7"/>
<evidence type="ECO:0008006" key="4">
    <source>
        <dbReference type="Google" id="ProtNLM"/>
    </source>
</evidence>
<dbReference type="PANTHER" id="PTHR47934:SF6">
    <property type="entry name" value="MITOCHONDRIAL GROUP I INTRON SPLICING FACTOR CCM1-RELATED"/>
    <property type="match status" value="1"/>
</dbReference>
<accession>A0A507DRR7</accession>
<feature type="region of interest" description="Disordered" evidence="1">
    <location>
        <begin position="1098"/>
        <end position="1154"/>
    </location>
</feature>
<gene>
    <name evidence="2" type="ORF">SeMB42_g00387</name>
</gene>
<dbReference type="InterPro" id="IPR011990">
    <property type="entry name" value="TPR-like_helical_dom_sf"/>
</dbReference>
<dbReference type="Proteomes" id="UP000317494">
    <property type="component" value="Unassembled WGS sequence"/>
</dbReference>
<keyword evidence="3" id="KW-1185">Reference proteome</keyword>
<dbReference type="Gene3D" id="1.25.40.10">
    <property type="entry name" value="Tetratricopeptide repeat domain"/>
    <property type="match status" value="3"/>
</dbReference>
<dbReference type="VEuPathDB" id="FungiDB:SeMB42_g00387"/>
<evidence type="ECO:0000313" key="2">
    <source>
        <dbReference type="EMBL" id="TPX54161.1"/>
    </source>
</evidence>
<evidence type="ECO:0000256" key="1">
    <source>
        <dbReference type="SAM" id="MobiDB-lite"/>
    </source>
</evidence>
<name>A0A507DRR7_9FUNG</name>
<proteinExistence type="predicted"/>
<comment type="caution">
    <text evidence="2">The sequence shown here is derived from an EMBL/GenBank/DDBJ whole genome shotgun (WGS) entry which is preliminary data.</text>
</comment>
<dbReference type="PANTHER" id="PTHR47934">
    <property type="entry name" value="PENTATRICOPEPTIDE REPEAT-CONTAINING PROTEIN PET309, MITOCHONDRIAL"/>
    <property type="match status" value="1"/>
</dbReference>
<reference evidence="2 3" key="1">
    <citation type="journal article" date="2019" name="Sci. Rep.">
        <title>Comparative genomics of chytrid fungi reveal insights into the obligate biotrophic and pathogenic lifestyle of Synchytrium endobioticum.</title>
        <authorList>
            <person name="van de Vossenberg B.T.L.H."/>
            <person name="Warris S."/>
            <person name="Nguyen H.D.T."/>
            <person name="van Gent-Pelzer M.P.E."/>
            <person name="Joly D.L."/>
            <person name="van de Geest H.C."/>
            <person name="Bonants P.J.M."/>
            <person name="Smith D.S."/>
            <person name="Levesque C.A."/>
            <person name="van der Lee T.A.J."/>
        </authorList>
    </citation>
    <scope>NUCLEOTIDE SEQUENCE [LARGE SCALE GENOMIC DNA]</scope>
    <source>
        <strain evidence="2 3">MB42</strain>
    </source>
</reference>
<dbReference type="GO" id="GO:0006396">
    <property type="term" value="P:RNA processing"/>
    <property type="evidence" value="ECO:0007669"/>
    <property type="project" value="TreeGrafter"/>
</dbReference>